<dbReference type="GO" id="GO:0003677">
    <property type="term" value="F:DNA binding"/>
    <property type="evidence" value="ECO:0007669"/>
    <property type="project" value="UniProtKB-KW"/>
</dbReference>
<dbReference type="SUPFAM" id="SSF46785">
    <property type="entry name" value="Winged helix' DNA-binding domain"/>
    <property type="match status" value="1"/>
</dbReference>
<evidence type="ECO:0000256" key="2">
    <source>
        <dbReference type="ARBA" id="ARBA00023125"/>
    </source>
</evidence>
<evidence type="ECO:0000256" key="1">
    <source>
        <dbReference type="ARBA" id="ARBA00023015"/>
    </source>
</evidence>
<dbReference type="InterPro" id="IPR011991">
    <property type="entry name" value="ArsR-like_HTH"/>
</dbReference>
<dbReference type="PRINTS" id="PR00598">
    <property type="entry name" value="HTHMARR"/>
</dbReference>
<dbReference type="PANTHER" id="PTHR42756">
    <property type="entry name" value="TRANSCRIPTIONAL REGULATOR, MARR"/>
    <property type="match status" value="1"/>
</dbReference>
<dbReference type="InterPro" id="IPR000835">
    <property type="entry name" value="HTH_MarR-typ"/>
</dbReference>
<evidence type="ECO:0000259" key="4">
    <source>
        <dbReference type="PROSITE" id="PS50995"/>
    </source>
</evidence>
<dbReference type="KEGG" id="bvr:BVIR_2799"/>
<keyword evidence="2" id="KW-0238">DNA-binding</keyword>
<evidence type="ECO:0000313" key="6">
    <source>
        <dbReference type="EMBL" id="CUU43226.1"/>
    </source>
</evidence>
<dbReference type="Pfam" id="PF12802">
    <property type="entry name" value="MarR_2"/>
    <property type="match status" value="1"/>
</dbReference>
<dbReference type="EMBL" id="AP014854">
    <property type="protein sequence ID" value="BAR99482.1"/>
    <property type="molecule type" value="Genomic_DNA"/>
</dbReference>
<keyword evidence="3" id="KW-0804">Transcription</keyword>
<dbReference type="PANTHER" id="PTHR42756:SF1">
    <property type="entry name" value="TRANSCRIPTIONAL REPRESSOR OF EMRAB OPERON"/>
    <property type="match status" value="1"/>
</dbReference>
<dbReference type="STRING" id="1079.BVIR_2799"/>
<evidence type="ECO:0000256" key="3">
    <source>
        <dbReference type="ARBA" id="ARBA00023163"/>
    </source>
</evidence>
<keyword evidence="1" id="KW-0805">Transcription regulation</keyword>
<dbReference type="SMART" id="SM00347">
    <property type="entry name" value="HTH_MARR"/>
    <property type="match status" value="1"/>
</dbReference>
<evidence type="ECO:0000313" key="5">
    <source>
        <dbReference type="EMBL" id="BAR99482.1"/>
    </source>
</evidence>
<dbReference type="RefSeq" id="WP_236823611.1">
    <property type="nucleotide sequence ID" value="NZ_AP014854.2"/>
</dbReference>
<dbReference type="InterPro" id="IPR036388">
    <property type="entry name" value="WH-like_DNA-bd_sf"/>
</dbReference>
<sequence>MANEQAALPVAPGDPSPPLMSRYGSLGYVINLAARLFERALAERIAPLGLTTGQFPVLLALWERDGLTQTELAQIVRVEQPTMAQTLSRMERDGLIVRKPDPADGRRAVVRLTERGRAVQAPAVTAALEINRRASRGLSAAQQQAMLDTMMMMAANLVCEKPPAP</sequence>
<dbReference type="AlphaFoldDB" id="A0A0H5BB51"/>
<feature type="domain" description="HTH marR-type" evidence="4">
    <location>
        <begin position="23"/>
        <end position="155"/>
    </location>
</feature>
<keyword evidence="7" id="KW-1185">Reference proteome</keyword>
<reference evidence="5" key="1">
    <citation type="journal article" date="2015" name="Genome Announc.">
        <title>Complete Genome Sequence of the Bacteriochlorophyll b-Producing Photosynthetic Bacterium Blastochloris viridis.</title>
        <authorList>
            <person name="Tsukatani Y."/>
            <person name="Hirose Y."/>
            <person name="Harada J."/>
            <person name="Misawa N."/>
            <person name="Mori K."/>
            <person name="Inoue K."/>
            <person name="Tamiaki H."/>
        </authorList>
    </citation>
    <scope>NUCLEOTIDE SEQUENCE [LARGE SCALE GENOMIC DNA]</scope>
    <source>
        <strain evidence="5">DSM 133</strain>
    </source>
</reference>
<dbReference type="GO" id="GO:0003700">
    <property type="term" value="F:DNA-binding transcription factor activity"/>
    <property type="evidence" value="ECO:0007669"/>
    <property type="project" value="InterPro"/>
</dbReference>
<reference evidence="6" key="2">
    <citation type="submission" date="2015-11" db="EMBL/GenBank/DDBJ databases">
        <authorList>
            <person name="Zhang Y."/>
            <person name="Guo Z."/>
        </authorList>
    </citation>
    <scope>NUCLEOTIDE SEQUENCE</scope>
    <source>
        <strain evidence="6">1</strain>
    </source>
</reference>
<dbReference type="InterPro" id="IPR036390">
    <property type="entry name" value="WH_DNA-bd_sf"/>
</dbReference>
<dbReference type="CDD" id="cd00090">
    <property type="entry name" value="HTH_ARSR"/>
    <property type="match status" value="1"/>
</dbReference>
<accession>A0A0H5BB51</accession>
<reference evidence="7" key="3">
    <citation type="journal article" date="2016" name="Genome Announc.">
        <title>Revised genome sequence of the purple photosynthetic bacterium Blastochloris viridis.</title>
        <authorList>
            <person name="Liu L.N."/>
            <person name="Faulkner M."/>
            <person name="Liu X."/>
            <person name="Huang F."/>
            <person name="Darby A.C."/>
            <person name="Hall N."/>
        </authorList>
    </citation>
    <scope>NUCLEOTIDE SEQUENCE [LARGE SCALE GENOMIC DNA]</scope>
    <source>
        <strain evidence="7">ATCC 19567 / DSM 133 / F</strain>
    </source>
</reference>
<dbReference type="EMBL" id="LN907867">
    <property type="protein sequence ID" value="CUU43226.1"/>
    <property type="molecule type" value="Genomic_DNA"/>
</dbReference>
<gene>
    <name evidence="6" type="primary">ohrR_2</name>
    <name evidence="5" type="ORF">BV133_1889</name>
    <name evidence="6" type="ORF">BVIRIDIS_22430</name>
</gene>
<dbReference type="PROSITE" id="PS50995">
    <property type="entry name" value="HTH_MARR_2"/>
    <property type="match status" value="1"/>
</dbReference>
<organism evidence="6 7">
    <name type="scientific">Blastochloris viridis</name>
    <name type="common">Rhodopseudomonas viridis</name>
    <dbReference type="NCBI Taxonomy" id="1079"/>
    <lineage>
        <taxon>Bacteria</taxon>
        <taxon>Pseudomonadati</taxon>
        <taxon>Pseudomonadota</taxon>
        <taxon>Alphaproteobacteria</taxon>
        <taxon>Hyphomicrobiales</taxon>
        <taxon>Blastochloridaceae</taxon>
        <taxon>Blastochloris</taxon>
    </lineage>
</organism>
<protein>
    <submittedName>
        <fullName evidence="6">Organic hydroperoxide resistance transcriptionalregulator</fullName>
    </submittedName>
    <submittedName>
        <fullName evidence="5">Transcriptional regulator</fullName>
    </submittedName>
</protein>
<name>A0A0H5BB51_BLAVI</name>
<dbReference type="Gene3D" id="1.10.10.10">
    <property type="entry name" value="Winged helix-like DNA-binding domain superfamily/Winged helix DNA-binding domain"/>
    <property type="match status" value="1"/>
</dbReference>
<evidence type="ECO:0000313" key="7">
    <source>
        <dbReference type="Proteomes" id="UP000065734"/>
    </source>
</evidence>
<proteinExistence type="predicted"/>
<dbReference type="Proteomes" id="UP000065734">
    <property type="component" value="Chromosome I"/>
</dbReference>